<evidence type="ECO:0000313" key="2">
    <source>
        <dbReference type="Proteomes" id="UP001160148"/>
    </source>
</evidence>
<dbReference type="SUPFAM" id="SSF140809">
    <property type="entry name" value="Rhabdovirus nucleoprotein-like"/>
    <property type="match status" value="1"/>
</dbReference>
<dbReference type="Gene3D" id="1.10.3610.10">
    <property type="entry name" value="Nucleoprotein"/>
    <property type="match status" value="1"/>
</dbReference>
<reference evidence="1 2" key="1">
    <citation type="submission" date="2023-01" db="EMBL/GenBank/DDBJ databases">
        <authorList>
            <person name="Whitehead M."/>
        </authorList>
    </citation>
    <scope>NUCLEOTIDE SEQUENCE [LARGE SCALE GENOMIC DNA]</scope>
</reference>
<name>A0AAV0WUX3_9HEMI</name>
<accession>A0AAV0WUX3</accession>
<dbReference type="AlphaFoldDB" id="A0AAV0WUX3"/>
<dbReference type="Proteomes" id="UP001160148">
    <property type="component" value="Unassembled WGS sequence"/>
</dbReference>
<proteinExistence type="predicted"/>
<keyword evidence="2" id="KW-1185">Reference proteome</keyword>
<protein>
    <submittedName>
        <fullName evidence="1">Uncharacterized protein</fullName>
    </submittedName>
</protein>
<dbReference type="EMBL" id="CARXXK010000002">
    <property type="protein sequence ID" value="CAI6359855.1"/>
    <property type="molecule type" value="Genomic_DNA"/>
</dbReference>
<organism evidence="1 2">
    <name type="scientific">Macrosiphum euphorbiae</name>
    <name type="common">potato aphid</name>
    <dbReference type="NCBI Taxonomy" id="13131"/>
    <lineage>
        <taxon>Eukaryota</taxon>
        <taxon>Metazoa</taxon>
        <taxon>Ecdysozoa</taxon>
        <taxon>Arthropoda</taxon>
        <taxon>Hexapoda</taxon>
        <taxon>Insecta</taxon>
        <taxon>Pterygota</taxon>
        <taxon>Neoptera</taxon>
        <taxon>Paraneoptera</taxon>
        <taxon>Hemiptera</taxon>
        <taxon>Sternorrhyncha</taxon>
        <taxon>Aphidomorpha</taxon>
        <taxon>Aphidoidea</taxon>
        <taxon>Aphididae</taxon>
        <taxon>Macrosiphini</taxon>
        <taxon>Macrosiphum</taxon>
    </lineage>
</organism>
<evidence type="ECO:0000313" key="1">
    <source>
        <dbReference type="EMBL" id="CAI6359855.1"/>
    </source>
</evidence>
<sequence length="123" mass="13543">MGSERSYNARLVSDNGLAIMMNLALFAANAFKKYTVPKIVFGDATNAAEAQAINDEDENDDGVPPEIDAYSALGVYQYMIENGNVVPQDIINDFAQFLSGLPAPREKTIGQFLKRNLTIRRDP</sequence>
<dbReference type="InterPro" id="IPR023331">
    <property type="entry name" value="Rhabdovirus_ncapsid_C"/>
</dbReference>
<comment type="caution">
    <text evidence="1">The sequence shown here is derived from an EMBL/GenBank/DDBJ whole genome shotgun (WGS) entry which is preliminary data.</text>
</comment>
<dbReference type="InterPro" id="IPR035961">
    <property type="entry name" value="Rhabdovirus_nucleoprotein-like"/>
</dbReference>
<gene>
    <name evidence="1" type="ORF">MEUPH1_LOCUS15222</name>
</gene>